<feature type="transmembrane region" description="Helical" evidence="3">
    <location>
        <begin position="215"/>
        <end position="234"/>
    </location>
</feature>
<dbReference type="SMART" id="SM00267">
    <property type="entry name" value="GGDEF"/>
    <property type="match status" value="1"/>
</dbReference>
<reference evidence="5 6" key="1">
    <citation type="submission" date="2017-04" db="EMBL/GenBank/DDBJ databases">
        <authorList>
            <person name="Afonso C.L."/>
            <person name="Miller P.J."/>
            <person name="Scott M.A."/>
            <person name="Spackman E."/>
            <person name="Goraichik I."/>
            <person name="Dimitrov K.M."/>
            <person name="Suarez D.L."/>
            <person name="Swayne D.E."/>
        </authorList>
    </citation>
    <scope>NUCLEOTIDE SEQUENCE [LARGE SCALE GENOMIC DNA]</scope>
    <source>
        <strain evidence="5 6">DSM 23236</strain>
    </source>
</reference>
<dbReference type="EC" id="2.7.7.65" evidence="1"/>
<protein>
    <recommendedName>
        <fullName evidence="1">diguanylate cyclase</fullName>
        <ecNumber evidence="1">2.7.7.65</ecNumber>
    </recommendedName>
</protein>
<sequence>MPHLLRILALIMTALTLALLGWHEYGMDSTLHIDAHSTYLMEAVDDSSDGGSSKMRLLRQGKRIRIECQLTDKYEWPFCELGIKLADPAHALDFSDYDHVTVKVKYQGPGSHQLRLFVRNFDPAYADPKRNESWKINEVAFSPKLEGEVVTIPLKSFSVASWWIANNHIPLAHIAVDMRNVPMIQLSTSGFKEPGLHVIDIDYIEFHGKWISREALALVLVALWVSFALFALLLDLRQLRRKLLNSRRRERALETLTSALELENRKIGDMARRDPLTGVRNRAGILEELFRESELARSSGRPLAVVFADIDHFKRVNDEFGHDTGDEVLKQFALELGSHIRNGDYLVRWGGEEFVLFFPNTPLEGAAALAEKMRAHVETTTWPAALRMSCSFGVTVLGAEPVADFIKRADDALYEAKRNGRNRVVSRTVPEAAQRNGKV</sequence>
<dbReference type="RefSeq" id="WP_084089926.1">
    <property type="nucleotide sequence ID" value="NZ_FWXD01000006.1"/>
</dbReference>
<dbReference type="SUPFAM" id="SSF55073">
    <property type="entry name" value="Nucleotide cyclase"/>
    <property type="match status" value="1"/>
</dbReference>
<evidence type="ECO:0000313" key="6">
    <source>
        <dbReference type="Proteomes" id="UP000192761"/>
    </source>
</evidence>
<dbReference type="Gene3D" id="3.30.70.270">
    <property type="match status" value="1"/>
</dbReference>
<keyword evidence="3" id="KW-0812">Transmembrane</keyword>
<keyword evidence="6" id="KW-1185">Reference proteome</keyword>
<dbReference type="SUPFAM" id="SSF49785">
    <property type="entry name" value="Galactose-binding domain-like"/>
    <property type="match status" value="1"/>
</dbReference>
<evidence type="ECO:0000256" key="3">
    <source>
        <dbReference type="SAM" id="Phobius"/>
    </source>
</evidence>
<dbReference type="InterPro" id="IPR000160">
    <property type="entry name" value="GGDEF_dom"/>
</dbReference>
<comment type="catalytic activity">
    <reaction evidence="2">
        <text>2 GTP = 3',3'-c-di-GMP + 2 diphosphate</text>
        <dbReference type="Rhea" id="RHEA:24898"/>
        <dbReference type="ChEBI" id="CHEBI:33019"/>
        <dbReference type="ChEBI" id="CHEBI:37565"/>
        <dbReference type="ChEBI" id="CHEBI:58805"/>
        <dbReference type="EC" id="2.7.7.65"/>
    </reaction>
</comment>
<dbReference type="InterPro" id="IPR029787">
    <property type="entry name" value="Nucleotide_cyclase"/>
</dbReference>
<dbReference type="CDD" id="cd01949">
    <property type="entry name" value="GGDEF"/>
    <property type="match status" value="1"/>
</dbReference>
<dbReference type="NCBIfam" id="TIGR00254">
    <property type="entry name" value="GGDEF"/>
    <property type="match status" value="1"/>
</dbReference>
<name>A0A1W1XD78_9NEIS</name>
<dbReference type="InterPro" id="IPR043128">
    <property type="entry name" value="Rev_trsase/Diguanyl_cyclase"/>
</dbReference>
<dbReference type="OrthoDB" id="9813903at2"/>
<dbReference type="PROSITE" id="PS50887">
    <property type="entry name" value="GGDEF"/>
    <property type="match status" value="1"/>
</dbReference>
<dbReference type="AlphaFoldDB" id="A0A1W1XD78"/>
<evidence type="ECO:0000256" key="2">
    <source>
        <dbReference type="ARBA" id="ARBA00034247"/>
    </source>
</evidence>
<dbReference type="STRING" id="1121001.SAMN02745857_01255"/>
<dbReference type="Proteomes" id="UP000192761">
    <property type="component" value="Unassembled WGS sequence"/>
</dbReference>
<keyword evidence="3" id="KW-0472">Membrane</keyword>
<dbReference type="GO" id="GO:0043709">
    <property type="term" value="P:cell adhesion involved in single-species biofilm formation"/>
    <property type="evidence" value="ECO:0007669"/>
    <property type="project" value="TreeGrafter"/>
</dbReference>
<dbReference type="GO" id="GO:0052621">
    <property type="term" value="F:diguanylate cyclase activity"/>
    <property type="evidence" value="ECO:0007669"/>
    <property type="project" value="UniProtKB-EC"/>
</dbReference>
<proteinExistence type="predicted"/>
<dbReference type="PANTHER" id="PTHR45138">
    <property type="entry name" value="REGULATORY COMPONENTS OF SENSORY TRANSDUCTION SYSTEM"/>
    <property type="match status" value="1"/>
</dbReference>
<accession>A0A1W1XD78</accession>
<dbReference type="Pfam" id="PF00990">
    <property type="entry name" value="GGDEF"/>
    <property type="match status" value="1"/>
</dbReference>
<keyword evidence="3" id="KW-1133">Transmembrane helix</keyword>
<evidence type="ECO:0000256" key="1">
    <source>
        <dbReference type="ARBA" id="ARBA00012528"/>
    </source>
</evidence>
<organism evidence="5 6">
    <name type="scientific">Andreprevotia lacus DSM 23236</name>
    <dbReference type="NCBI Taxonomy" id="1121001"/>
    <lineage>
        <taxon>Bacteria</taxon>
        <taxon>Pseudomonadati</taxon>
        <taxon>Pseudomonadota</taxon>
        <taxon>Betaproteobacteria</taxon>
        <taxon>Neisseriales</taxon>
        <taxon>Chitinibacteraceae</taxon>
        <taxon>Andreprevotia</taxon>
    </lineage>
</organism>
<feature type="domain" description="GGDEF" evidence="4">
    <location>
        <begin position="301"/>
        <end position="429"/>
    </location>
</feature>
<dbReference type="EMBL" id="FWXD01000006">
    <property type="protein sequence ID" value="SMC21837.1"/>
    <property type="molecule type" value="Genomic_DNA"/>
</dbReference>
<dbReference type="GO" id="GO:1902201">
    <property type="term" value="P:negative regulation of bacterial-type flagellum-dependent cell motility"/>
    <property type="evidence" value="ECO:0007669"/>
    <property type="project" value="TreeGrafter"/>
</dbReference>
<dbReference type="FunFam" id="3.30.70.270:FF:000001">
    <property type="entry name" value="Diguanylate cyclase domain protein"/>
    <property type="match status" value="1"/>
</dbReference>
<gene>
    <name evidence="5" type="ORF">SAMN02745857_01255</name>
</gene>
<dbReference type="PANTHER" id="PTHR45138:SF9">
    <property type="entry name" value="DIGUANYLATE CYCLASE DGCM-RELATED"/>
    <property type="match status" value="1"/>
</dbReference>
<dbReference type="InterPro" id="IPR050469">
    <property type="entry name" value="Diguanylate_Cyclase"/>
</dbReference>
<evidence type="ECO:0000313" key="5">
    <source>
        <dbReference type="EMBL" id="SMC21837.1"/>
    </source>
</evidence>
<evidence type="ECO:0000259" key="4">
    <source>
        <dbReference type="PROSITE" id="PS50887"/>
    </source>
</evidence>
<dbReference type="GO" id="GO:0005886">
    <property type="term" value="C:plasma membrane"/>
    <property type="evidence" value="ECO:0007669"/>
    <property type="project" value="TreeGrafter"/>
</dbReference>
<dbReference type="InterPro" id="IPR008979">
    <property type="entry name" value="Galactose-bd-like_sf"/>
</dbReference>